<dbReference type="AlphaFoldDB" id="A0AAW0TH37"/>
<evidence type="ECO:0000313" key="1">
    <source>
        <dbReference type="EMBL" id="KAK8385957.1"/>
    </source>
</evidence>
<comment type="caution">
    <text evidence="1">The sequence shown here is derived from an EMBL/GenBank/DDBJ whole genome shotgun (WGS) entry which is preliminary data.</text>
</comment>
<protein>
    <submittedName>
        <fullName evidence="1">Uncharacterized protein</fullName>
    </submittedName>
</protein>
<dbReference type="EMBL" id="JARAKH010000031">
    <property type="protein sequence ID" value="KAK8385957.1"/>
    <property type="molecule type" value="Genomic_DNA"/>
</dbReference>
<keyword evidence="2" id="KW-1185">Reference proteome</keyword>
<organism evidence="1 2">
    <name type="scientific">Scylla paramamosain</name>
    <name type="common">Mud crab</name>
    <dbReference type="NCBI Taxonomy" id="85552"/>
    <lineage>
        <taxon>Eukaryota</taxon>
        <taxon>Metazoa</taxon>
        <taxon>Ecdysozoa</taxon>
        <taxon>Arthropoda</taxon>
        <taxon>Crustacea</taxon>
        <taxon>Multicrustacea</taxon>
        <taxon>Malacostraca</taxon>
        <taxon>Eumalacostraca</taxon>
        <taxon>Eucarida</taxon>
        <taxon>Decapoda</taxon>
        <taxon>Pleocyemata</taxon>
        <taxon>Brachyura</taxon>
        <taxon>Eubrachyura</taxon>
        <taxon>Portunoidea</taxon>
        <taxon>Portunidae</taxon>
        <taxon>Portuninae</taxon>
        <taxon>Scylla</taxon>
    </lineage>
</organism>
<proteinExistence type="predicted"/>
<evidence type="ECO:0000313" key="2">
    <source>
        <dbReference type="Proteomes" id="UP001487740"/>
    </source>
</evidence>
<name>A0AAW0TH37_SCYPA</name>
<reference evidence="1 2" key="1">
    <citation type="submission" date="2023-03" db="EMBL/GenBank/DDBJ databases">
        <title>High-quality genome of Scylla paramamosain provides insights in environmental adaptation.</title>
        <authorList>
            <person name="Zhang L."/>
        </authorList>
    </citation>
    <scope>NUCLEOTIDE SEQUENCE [LARGE SCALE GENOMIC DNA]</scope>
    <source>
        <strain evidence="1">LZ_2023a</strain>
        <tissue evidence="1">Muscle</tissue>
    </source>
</reference>
<dbReference type="Proteomes" id="UP001487740">
    <property type="component" value="Unassembled WGS sequence"/>
</dbReference>
<gene>
    <name evidence="1" type="ORF">O3P69_010599</name>
</gene>
<accession>A0AAW0TH37</accession>
<sequence length="125" mass="14087">MELGEENEVEVEAKVRVGVKRKETNACRWTPVLAGVVTSTWRSVHVTLGWRRRGVKRFQRCDTGRFRTTEGGKIINGSVPNPTSSHKARLQRWHRLLVWSFTSGSQTDIPPSPRRGSHLVAVTGL</sequence>